<evidence type="ECO:0000313" key="9">
    <source>
        <dbReference type="Proteomes" id="UP000799776"/>
    </source>
</evidence>
<keyword evidence="9" id="KW-1185">Reference proteome</keyword>
<dbReference type="GO" id="GO:0016020">
    <property type="term" value="C:membrane"/>
    <property type="evidence" value="ECO:0007669"/>
    <property type="project" value="UniProtKB-SubCell"/>
</dbReference>
<dbReference type="Pfam" id="PF20684">
    <property type="entry name" value="Fung_rhodopsin"/>
    <property type="match status" value="1"/>
</dbReference>
<feature type="non-terminal residue" evidence="8">
    <location>
        <position position="1"/>
    </location>
</feature>
<dbReference type="EMBL" id="ML978712">
    <property type="protein sequence ID" value="KAF2091207.1"/>
    <property type="molecule type" value="Genomic_DNA"/>
</dbReference>
<feature type="transmembrane region" description="Helical" evidence="6">
    <location>
        <begin position="6"/>
        <end position="27"/>
    </location>
</feature>
<comment type="caution">
    <text evidence="8">The sequence shown here is derived from an EMBL/GenBank/DDBJ whole genome shotgun (WGS) entry which is preliminary data.</text>
</comment>
<organism evidence="8 9">
    <name type="scientific">Saccharata proteae CBS 121410</name>
    <dbReference type="NCBI Taxonomy" id="1314787"/>
    <lineage>
        <taxon>Eukaryota</taxon>
        <taxon>Fungi</taxon>
        <taxon>Dikarya</taxon>
        <taxon>Ascomycota</taxon>
        <taxon>Pezizomycotina</taxon>
        <taxon>Dothideomycetes</taxon>
        <taxon>Dothideomycetes incertae sedis</taxon>
        <taxon>Botryosphaeriales</taxon>
        <taxon>Saccharataceae</taxon>
        <taxon>Saccharata</taxon>
    </lineage>
</organism>
<dbReference type="Proteomes" id="UP000799776">
    <property type="component" value="Unassembled WGS sequence"/>
</dbReference>
<dbReference type="OrthoDB" id="3897607at2759"/>
<feature type="transmembrane region" description="Helical" evidence="6">
    <location>
        <begin position="113"/>
        <end position="135"/>
    </location>
</feature>
<proteinExistence type="inferred from homology"/>
<feature type="transmembrane region" description="Helical" evidence="6">
    <location>
        <begin position="80"/>
        <end position="101"/>
    </location>
</feature>
<evidence type="ECO:0000256" key="5">
    <source>
        <dbReference type="ARBA" id="ARBA00038359"/>
    </source>
</evidence>
<dbReference type="PANTHER" id="PTHR33048">
    <property type="entry name" value="PTH11-LIKE INTEGRAL MEMBRANE PROTEIN (AFU_ORTHOLOGUE AFUA_5G11245)"/>
    <property type="match status" value="1"/>
</dbReference>
<comment type="similarity">
    <text evidence="5">Belongs to the SAT4 family.</text>
</comment>
<evidence type="ECO:0000256" key="1">
    <source>
        <dbReference type="ARBA" id="ARBA00004141"/>
    </source>
</evidence>
<comment type="subcellular location">
    <subcellularLocation>
        <location evidence="1">Membrane</location>
        <topology evidence="1">Multi-pass membrane protein</topology>
    </subcellularLocation>
</comment>
<accession>A0A9P4I105</accession>
<feature type="transmembrane region" description="Helical" evidence="6">
    <location>
        <begin position="238"/>
        <end position="260"/>
    </location>
</feature>
<protein>
    <recommendedName>
        <fullName evidence="7">Rhodopsin domain-containing protein</fullName>
    </recommendedName>
</protein>
<sequence>DAEPRLIAVCATLFSIASVLFFLRVYVRNTRSAWGLDDWTMVPALVVFTAFCLDGAVHGIGAHAAHLTPTEELVGLRSFFFAQVFYCISILFVKLSIGLMLCRIAERKKPYLYALYFINTTIVITLTFTAIYLLARCNPIMANWNPMTKGAKCLSTAQLSSVSYAQSAFNIGTDWSTAILPIPLLWDVKMDRSTKGSVVGILGLGFFASISAMIRLKYTVAYSAPGADYLYDIVDLTIWAYCEASIGMIVGCVSTLRPLFAGVFKMGSS</sequence>
<evidence type="ECO:0000256" key="3">
    <source>
        <dbReference type="ARBA" id="ARBA00022989"/>
    </source>
</evidence>
<keyword evidence="4 6" id="KW-0472">Membrane</keyword>
<evidence type="ECO:0000256" key="6">
    <source>
        <dbReference type="SAM" id="Phobius"/>
    </source>
</evidence>
<evidence type="ECO:0000259" key="7">
    <source>
        <dbReference type="Pfam" id="PF20684"/>
    </source>
</evidence>
<dbReference type="AlphaFoldDB" id="A0A9P4I105"/>
<evidence type="ECO:0000313" key="8">
    <source>
        <dbReference type="EMBL" id="KAF2091207.1"/>
    </source>
</evidence>
<dbReference type="InterPro" id="IPR052337">
    <property type="entry name" value="SAT4-like"/>
</dbReference>
<feature type="transmembrane region" description="Helical" evidence="6">
    <location>
        <begin position="39"/>
        <end position="60"/>
    </location>
</feature>
<evidence type="ECO:0000256" key="2">
    <source>
        <dbReference type="ARBA" id="ARBA00022692"/>
    </source>
</evidence>
<gene>
    <name evidence="8" type="ORF">K490DRAFT_23402</name>
</gene>
<dbReference type="InterPro" id="IPR049326">
    <property type="entry name" value="Rhodopsin_dom_fungi"/>
</dbReference>
<keyword evidence="3 6" id="KW-1133">Transmembrane helix</keyword>
<feature type="domain" description="Rhodopsin" evidence="7">
    <location>
        <begin position="23"/>
        <end position="261"/>
    </location>
</feature>
<feature type="non-terminal residue" evidence="8">
    <location>
        <position position="269"/>
    </location>
</feature>
<keyword evidence="2 6" id="KW-0812">Transmembrane</keyword>
<feature type="transmembrane region" description="Helical" evidence="6">
    <location>
        <begin position="198"/>
        <end position="218"/>
    </location>
</feature>
<dbReference type="PANTHER" id="PTHR33048:SF31">
    <property type="entry name" value="INTEGRAL MEMBRANE PROTEIN"/>
    <property type="match status" value="1"/>
</dbReference>
<name>A0A9P4I105_9PEZI</name>
<reference evidence="8" key="1">
    <citation type="journal article" date="2020" name="Stud. Mycol.">
        <title>101 Dothideomycetes genomes: a test case for predicting lifestyles and emergence of pathogens.</title>
        <authorList>
            <person name="Haridas S."/>
            <person name="Albert R."/>
            <person name="Binder M."/>
            <person name="Bloem J."/>
            <person name="Labutti K."/>
            <person name="Salamov A."/>
            <person name="Andreopoulos B."/>
            <person name="Baker S."/>
            <person name="Barry K."/>
            <person name="Bills G."/>
            <person name="Bluhm B."/>
            <person name="Cannon C."/>
            <person name="Castanera R."/>
            <person name="Culley D."/>
            <person name="Daum C."/>
            <person name="Ezra D."/>
            <person name="Gonzalez J."/>
            <person name="Henrissat B."/>
            <person name="Kuo A."/>
            <person name="Liang C."/>
            <person name="Lipzen A."/>
            <person name="Lutzoni F."/>
            <person name="Magnuson J."/>
            <person name="Mondo S."/>
            <person name="Nolan M."/>
            <person name="Ohm R."/>
            <person name="Pangilinan J."/>
            <person name="Park H.-J."/>
            <person name="Ramirez L."/>
            <person name="Alfaro M."/>
            <person name="Sun H."/>
            <person name="Tritt A."/>
            <person name="Yoshinaga Y."/>
            <person name="Zwiers L.-H."/>
            <person name="Turgeon B."/>
            <person name="Goodwin S."/>
            <person name="Spatafora J."/>
            <person name="Crous P."/>
            <person name="Grigoriev I."/>
        </authorList>
    </citation>
    <scope>NUCLEOTIDE SEQUENCE</scope>
    <source>
        <strain evidence="8">CBS 121410</strain>
    </source>
</reference>
<evidence type="ECO:0000256" key="4">
    <source>
        <dbReference type="ARBA" id="ARBA00023136"/>
    </source>
</evidence>